<evidence type="ECO:0000313" key="2">
    <source>
        <dbReference type="Proteomes" id="UP000026962"/>
    </source>
</evidence>
<keyword evidence="2" id="KW-1185">Reference proteome</keyword>
<accession>A0A0E0JUH0</accession>
<name>A0A0E0JUH0_ORYPU</name>
<dbReference type="HOGENOM" id="CLU_113898_0_0_1"/>
<dbReference type="Proteomes" id="UP000026962">
    <property type="component" value="Chromosome 2"/>
</dbReference>
<protein>
    <submittedName>
        <fullName evidence="1">Uncharacterized protein</fullName>
    </submittedName>
</protein>
<dbReference type="AlphaFoldDB" id="A0A0E0JUH0"/>
<dbReference type="Gramene" id="OPUNC02G00230.1">
    <property type="protein sequence ID" value="OPUNC02G00230.1"/>
    <property type="gene ID" value="OPUNC02G00230"/>
</dbReference>
<reference evidence="1" key="2">
    <citation type="submission" date="2018-05" db="EMBL/GenBank/DDBJ databases">
        <title>OpunRS2 (Oryza punctata Reference Sequence Version 2).</title>
        <authorList>
            <person name="Zhang J."/>
            <person name="Kudrna D."/>
            <person name="Lee S."/>
            <person name="Talag J."/>
            <person name="Welchert J."/>
            <person name="Wing R.A."/>
        </authorList>
    </citation>
    <scope>NUCLEOTIDE SEQUENCE [LARGE SCALE GENOMIC DNA]</scope>
</reference>
<dbReference type="OMA" id="FLWSRMG"/>
<proteinExistence type="predicted"/>
<reference evidence="1" key="1">
    <citation type="submission" date="2015-04" db="UniProtKB">
        <authorList>
            <consortium name="EnsemblPlants"/>
        </authorList>
    </citation>
    <scope>IDENTIFICATION</scope>
</reference>
<sequence>MKLTLKTYITSVCSSCGGTLLQYDFLWSRMGDIGFLWSRMGDMGVIDDENTGSTRFGCGVSGHDDVQVSEEAERREAGDVTDEEALVVRIAVVESVVVTTETRKAGGVAADVTDEEALVVRVVARELVTMETREAGEVVDEEALAVRVAAVEDEVVTVEAREVTTEVANEEALAVRVAAVEGEVVTTKMMEEVGVATDVADEEALGRVRA</sequence>
<evidence type="ECO:0000313" key="1">
    <source>
        <dbReference type="EnsemblPlants" id="OPUNC02G00230.1"/>
    </source>
</evidence>
<organism evidence="1">
    <name type="scientific">Oryza punctata</name>
    <name type="common">Red rice</name>
    <dbReference type="NCBI Taxonomy" id="4537"/>
    <lineage>
        <taxon>Eukaryota</taxon>
        <taxon>Viridiplantae</taxon>
        <taxon>Streptophyta</taxon>
        <taxon>Embryophyta</taxon>
        <taxon>Tracheophyta</taxon>
        <taxon>Spermatophyta</taxon>
        <taxon>Magnoliopsida</taxon>
        <taxon>Liliopsida</taxon>
        <taxon>Poales</taxon>
        <taxon>Poaceae</taxon>
        <taxon>BOP clade</taxon>
        <taxon>Oryzoideae</taxon>
        <taxon>Oryzeae</taxon>
        <taxon>Oryzinae</taxon>
        <taxon>Oryza</taxon>
    </lineage>
</organism>
<dbReference type="EnsemblPlants" id="OPUNC02G00230.1">
    <property type="protein sequence ID" value="OPUNC02G00230.1"/>
    <property type="gene ID" value="OPUNC02G00230"/>
</dbReference>